<evidence type="ECO:0008006" key="4">
    <source>
        <dbReference type="Google" id="ProtNLM"/>
    </source>
</evidence>
<keyword evidence="3" id="KW-1185">Reference proteome</keyword>
<name>A0ABQ1KWS2_9BURK</name>
<feature type="transmembrane region" description="Helical" evidence="1">
    <location>
        <begin position="12"/>
        <end position="37"/>
    </location>
</feature>
<sequence>MTAMTELSRRQRGFTLVEAIVVIVITGIVASFVAVFIRLPVQSHVDTAARIALADTADTALGRINRELRLALPNSVVVANGNTALQFVLTKAGGRYVDVNNLPPAGVLPLRFDGASTQFDIVGPAPTGRAAIVPDDLLVINNTGAAPANVYALNRNNVVSITAIAGNRVTLAGGLPLAAAAPPPYRFRIAAGTVTYLCNNNRLVRHFTRTIPKSGVADINALGPEALLADRATCAFRNLPLPTQAGTSLVTASLQLTSTGGETVSLVRQTQVENLP</sequence>
<organism evidence="2 3">
    <name type="scientific">Pseudoduganella buxea</name>
    <dbReference type="NCBI Taxonomy" id="1949069"/>
    <lineage>
        <taxon>Bacteria</taxon>
        <taxon>Pseudomonadati</taxon>
        <taxon>Pseudomonadota</taxon>
        <taxon>Betaproteobacteria</taxon>
        <taxon>Burkholderiales</taxon>
        <taxon>Oxalobacteraceae</taxon>
        <taxon>Telluria group</taxon>
        <taxon>Pseudoduganella</taxon>
    </lineage>
</organism>
<keyword evidence="1" id="KW-1133">Transmembrane helix</keyword>
<keyword evidence="1" id="KW-0472">Membrane</keyword>
<proteinExistence type="predicted"/>
<evidence type="ECO:0000313" key="2">
    <source>
        <dbReference type="EMBL" id="GGC11025.1"/>
    </source>
</evidence>
<dbReference type="PROSITE" id="PS00409">
    <property type="entry name" value="PROKAR_NTER_METHYL"/>
    <property type="match status" value="1"/>
</dbReference>
<dbReference type="Pfam" id="PF07963">
    <property type="entry name" value="N_methyl"/>
    <property type="match status" value="1"/>
</dbReference>
<evidence type="ECO:0000256" key="1">
    <source>
        <dbReference type="SAM" id="Phobius"/>
    </source>
</evidence>
<reference evidence="3" key="1">
    <citation type="journal article" date="2019" name="Int. J. Syst. Evol. Microbiol.">
        <title>The Global Catalogue of Microorganisms (GCM) 10K type strain sequencing project: providing services to taxonomists for standard genome sequencing and annotation.</title>
        <authorList>
            <consortium name="The Broad Institute Genomics Platform"/>
            <consortium name="The Broad Institute Genome Sequencing Center for Infectious Disease"/>
            <person name="Wu L."/>
            <person name="Ma J."/>
        </authorList>
    </citation>
    <scope>NUCLEOTIDE SEQUENCE [LARGE SCALE GENOMIC DNA]</scope>
    <source>
        <strain evidence="3">CGMCC 1.15931</strain>
    </source>
</reference>
<evidence type="ECO:0000313" key="3">
    <source>
        <dbReference type="Proteomes" id="UP000622638"/>
    </source>
</evidence>
<dbReference type="Proteomes" id="UP000622638">
    <property type="component" value="Unassembled WGS sequence"/>
</dbReference>
<dbReference type="InterPro" id="IPR012902">
    <property type="entry name" value="N_methyl_site"/>
</dbReference>
<accession>A0ABQ1KWS2</accession>
<dbReference type="NCBIfam" id="TIGR02532">
    <property type="entry name" value="IV_pilin_GFxxxE"/>
    <property type="match status" value="1"/>
</dbReference>
<dbReference type="EMBL" id="BMKG01000015">
    <property type="protein sequence ID" value="GGC11025.1"/>
    <property type="molecule type" value="Genomic_DNA"/>
</dbReference>
<keyword evidence="1" id="KW-0812">Transmembrane</keyword>
<gene>
    <name evidence="2" type="ORF">GCM10011572_35440</name>
</gene>
<protein>
    <recommendedName>
        <fullName evidence="4">Prepilin-type N-terminal cleavage/methylation domain-containing protein</fullName>
    </recommendedName>
</protein>
<comment type="caution">
    <text evidence="2">The sequence shown here is derived from an EMBL/GenBank/DDBJ whole genome shotgun (WGS) entry which is preliminary data.</text>
</comment>